<dbReference type="Pfam" id="PF07730">
    <property type="entry name" value="HisKA_3"/>
    <property type="match status" value="1"/>
</dbReference>
<evidence type="ECO:0000256" key="9">
    <source>
        <dbReference type="SAM" id="MobiDB-lite"/>
    </source>
</evidence>
<evidence type="ECO:0000259" key="11">
    <source>
        <dbReference type="Pfam" id="PF07730"/>
    </source>
</evidence>
<evidence type="ECO:0000256" key="7">
    <source>
        <dbReference type="ARBA" id="ARBA00022840"/>
    </source>
</evidence>
<keyword evidence="5" id="KW-0547">Nucleotide-binding</keyword>
<feature type="transmembrane region" description="Helical" evidence="10">
    <location>
        <begin position="143"/>
        <end position="159"/>
    </location>
</feature>
<evidence type="ECO:0000313" key="12">
    <source>
        <dbReference type="EMBL" id="GAA5142288.1"/>
    </source>
</evidence>
<sequence>MAGSAGSAVQRLWAALRAGGPETGWLDRLVTSALIVGLLATARPPAGWVWACWGVTVAGWVLFLAGDRRWRGTAQVGLGVAAVAAALTAGADDDTGLVLTFVVLAMFTALPSSPPGLSLTVVAAGTALITASELAMGAPVTRVGLYVGIAAFTTLTGLYRRQFHLRAVETAQLLELTRGAQAERARAAALDERTRIARELHDVLAHSLGALGVQLELATALLEDGDSDRALDRVRRARRLAADGLDEARAAVNALRTDALPLPEALAELAERHGRDHLGAHARVEVRGATRPVPAAVGVSLTGAAREALTNAARHAPGAPLRVVLEYRPDSVALTIANGPPPRPPVPRSGPPGAGLTGMRERLALVGGRLRAGADGQGWTVEAEVPV</sequence>
<keyword evidence="13" id="KW-1185">Reference proteome</keyword>
<proteinExistence type="predicted"/>
<keyword evidence="3" id="KW-0597">Phosphoprotein</keyword>
<gene>
    <name evidence="12" type="ORF">GCM10023320_82390</name>
</gene>
<dbReference type="Gene3D" id="1.20.5.1930">
    <property type="match status" value="1"/>
</dbReference>
<evidence type="ECO:0000313" key="13">
    <source>
        <dbReference type="Proteomes" id="UP001500804"/>
    </source>
</evidence>
<name>A0ABP9PD09_9PSEU</name>
<feature type="domain" description="Signal transduction histidine kinase subgroup 3 dimerisation and phosphoacceptor" evidence="11">
    <location>
        <begin position="192"/>
        <end position="259"/>
    </location>
</feature>
<evidence type="ECO:0000256" key="2">
    <source>
        <dbReference type="ARBA" id="ARBA00012438"/>
    </source>
</evidence>
<keyword evidence="10" id="KW-1133">Transmembrane helix</keyword>
<evidence type="ECO:0000256" key="5">
    <source>
        <dbReference type="ARBA" id="ARBA00022741"/>
    </source>
</evidence>
<dbReference type="PANTHER" id="PTHR24421">
    <property type="entry name" value="NITRATE/NITRITE SENSOR PROTEIN NARX-RELATED"/>
    <property type="match status" value="1"/>
</dbReference>
<evidence type="ECO:0000256" key="10">
    <source>
        <dbReference type="SAM" id="Phobius"/>
    </source>
</evidence>
<organism evidence="12 13">
    <name type="scientific">Pseudonocardia adelaidensis</name>
    <dbReference type="NCBI Taxonomy" id="648754"/>
    <lineage>
        <taxon>Bacteria</taxon>
        <taxon>Bacillati</taxon>
        <taxon>Actinomycetota</taxon>
        <taxon>Actinomycetes</taxon>
        <taxon>Pseudonocardiales</taxon>
        <taxon>Pseudonocardiaceae</taxon>
        <taxon>Pseudonocardia</taxon>
    </lineage>
</organism>
<dbReference type="InterPro" id="IPR036890">
    <property type="entry name" value="HATPase_C_sf"/>
</dbReference>
<evidence type="ECO:0000256" key="8">
    <source>
        <dbReference type="ARBA" id="ARBA00023012"/>
    </source>
</evidence>
<dbReference type="EC" id="2.7.13.3" evidence="2"/>
<evidence type="ECO:0000256" key="3">
    <source>
        <dbReference type="ARBA" id="ARBA00022553"/>
    </source>
</evidence>
<evidence type="ECO:0000256" key="1">
    <source>
        <dbReference type="ARBA" id="ARBA00000085"/>
    </source>
</evidence>
<dbReference type="PANTHER" id="PTHR24421:SF10">
    <property type="entry name" value="NITRATE_NITRITE SENSOR PROTEIN NARQ"/>
    <property type="match status" value="1"/>
</dbReference>
<dbReference type="Proteomes" id="UP001500804">
    <property type="component" value="Unassembled WGS sequence"/>
</dbReference>
<keyword evidence="6 12" id="KW-0418">Kinase</keyword>
<keyword evidence="10" id="KW-0472">Membrane</keyword>
<keyword evidence="4" id="KW-0808">Transferase</keyword>
<feature type="compositionally biased region" description="Pro residues" evidence="9">
    <location>
        <begin position="339"/>
        <end position="350"/>
    </location>
</feature>
<accession>A0ABP9PD09</accession>
<comment type="catalytic activity">
    <reaction evidence="1">
        <text>ATP + protein L-histidine = ADP + protein N-phospho-L-histidine.</text>
        <dbReference type="EC" id="2.7.13.3"/>
    </reaction>
</comment>
<dbReference type="InterPro" id="IPR050482">
    <property type="entry name" value="Sensor_HK_TwoCompSys"/>
</dbReference>
<keyword evidence="8" id="KW-0902">Two-component regulatory system</keyword>
<reference evidence="13" key="1">
    <citation type="journal article" date="2019" name="Int. J. Syst. Evol. Microbiol.">
        <title>The Global Catalogue of Microorganisms (GCM) 10K type strain sequencing project: providing services to taxonomists for standard genome sequencing and annotation.</title>
        <authorList>
            <consortium name="The Broad Institute Genomics Platform"/>
            <consortium name="The Broad Institute Genome Sequencing Center for Infectious Disease"/>
            <person name="Wu L."/>
            <person name="Ma J."/>
        </authorList>
    </citation>
    <scope>NUCLEOTIDE SEQUENCE [LARGE SCALE GENOMIC DNA]</scope>
    <source>
        <strain evidence="13">JCM 18302</strain>
    </source>
</reference>
<evidence type="ECO:0000256" key="4">
    <source>
        <dbReference type="ARBA" id="ARBA00022679"/>
    </source>
</evidence>
<feature type="transmembrane region" description="Helical" evidence="10">
    <location>
        <begin position="72"/>
        <end position="89"/>
    </location>
</feature>
<dbReference type="GO" id="GO:0016301">
    <property type="term" value="F:kinase activity"/>
    <property type="evidence" value="ECO:0007669"/>
    <property type="project" value="UniProtKB-KW"/>
</dbReference>
<protein>
    <recommendedName>
        <fullName evidence="2">histidine kinase</fullName>
        <ecNumber evidence="2">2.7.13.3</ecNumber>
    </recommendedName>
</protein>
<dbReference type="InterPro" id="IPR011712">
    <property type="entry name" value="Sig_transdc_His_kin_sub3_dim/P"/>
</dbReference>
<feature type="region of interest" description="Disordered" evidence="9">
    <location>
        <begin position="336"/>
        <end position="358"/>
    </location>
</feature>
<evidence type="ECO:0000256" key="6">
    <source>
        <dbReference type="ARBA" id="ARBA00022777"/>
    </source>
</evidence>
<keyword evidence="7" id="KW-0067">ATP-binding</keyword>
<comment type="caution">
    <text evidence="12">The sequence shown here is derived from an EMBL/GenBank/DDBJ whole genome shotgun (WGS) entry which is preliminary data.</text>
</comment>
<dbReference type="SUPFAM" id="SSF55874">
    <property type="entry name" value="ATPase domain of HSP90 chaperone/DNA topoisomerase II/histidine kinase"/>
    <property type="match status" value="1"/>
</dbReference>
<feature type="transmembrane region" description="Helical" evidence="10">
    <location>
        <begin position="47"/>
        <end position="65"/>
    </location>
</feature>
<dbReference type="CDD" id="cd16917">
    <property type="entry name" value="HATPase_UhpB-NarQ-NarX-like"/>
    <property type="match status" value="1"/>
</dbReference>
<dbReference type="RefSeq" id="WP_345613335.1">
    <property type="nucleotide sequence ID" value="NZ_BAABJO010000059.1"/>
</dbReference>
<dbReference type="EMBL" id="BAABJO010000059">
    <property type="protein sequence ID" value="GAA5142288.1"/>
    <property type="molecule type" value="Genomic_DNA"/>
</dbReference>
<keyword evidence="10" id="KW-0812">Transmembrane</keyword>
<dbReference type="Gene3D" id="3.30.565.10">
    <property type="entry name" value="Histidine kinase-like ATPase, C-terminal domain"/>
    <property type="match status" value="1"/>
</dbReference>